<organism evidence="5 6">
    <name type="scientific">Paraburkholderia youngii</name>
    <dbReference type="NCBI Taxonomy" id="2782701"/>
    <lineage>
        <taxon>Bacteria</taxon>
        <taxon>Pseudomonadati</taxon>
        <taxon>Pseudomonadota</taxon>
        <taxon>Betaproteobacteria</taxon>
        <taxon>Burkholderiales</taxon>
        <taxon>Burkholderiaceae</taxon>
        <taxon>Paraburkholderia</taxon>
    </lineage>
</organism>
<keyword evidence="3" id="KW-0378">Hydrolase</keyword>
<dbReference type="InterPro" id="IPR023346">
    <property type="entry name" value="Lysozyme-like_dom_sf"/>
</dbReference>
<keyword evidence="2 3" id="KW-0081">Bacteriolytic enzyme</keyword>
<dbReference type="Proteomes" id="UP000821598">
    <property type="component" value="Unassembled WGS sequence"/>
</dbReference>
<dbReference type="InterPro" id="IPR002196">
    <property type="entry name" value="Glyco_hydro_24"/>
</dbReference>
<evidence type="ECO:0000256" key="2">
    <source>
        <dbReference type="ARBA" id="ARBA00022638"/>
    </source>
</evidence>
<keyword evidence="6" id="KW-1185">Reference proteome</keyword>
<dbReference type="InterPro" id="IPR023347">
    <property type="entry name" value="Lysozyme_dom_sf"/>
</dbReference>
<proteinExistence type="inferred from homology"/>
<dbReference type="Gene3D" id="1.10.530.40">
    <property type="match status" value="1"/>
</dbReference>
<dbReference type="EMBL" id="VOMC01000019">
    <property type="protein sequence ID" value="NVI05921.1"/>
    <property type="molecule type" value="Genomic_DNA"/>
</dbReference>
<keyword evidence="3" id="KW-0326">Glycosidase</keyword>
<accession>A0ABX2NNA3</accession>
<keyword evidence="1 3" id="KW-0929">Antimicrobial</keyword>
<evidence type="ECO:0000313" key="6">
    <source>
        <dbReference type="Proteomes" id="UP000821598"/>
    </source>
</evidence>
<evidence type="ECO:0000313" key="5">
    <source>
        <dbReference type="EMBL" id="NVI05921.1"/>
    </source>
</evidence>
<gene>
    <name evidence="5" type="ORF">FSB64_19570</name>
</gene>
<evidence type="ECO:0000256" key="3">
    <source>
        <dbReference type="RuleBase" id="RU003788"/>
    </source>
</evidence>
<comment type="similarity">
    <text evidence="3">Belongs to the glycosyl hydrolase 24 family.</text>
</comment>
<evidence type="ECO:0000256" key="1">
    <source>
        <dbReference type="ARBA" id="ARBA00022529"/>
    </source>
</evidence>
<dbReference type="PANTHER" id="PTHR38107">
    <property type="match status" value="1"/>
</dbReference>
<comment type="catalytic activity">
    <reaction evidence="3">
        <text>Hydrolysis of (1-&gt;4)-beta-linkages between N-acetylmuramic acid and N-acetyl-D-glucosamine residues in a peptidoglycan and between N-acetyl-D-glucosamine residues in chitodextrins.</text>
        <dbReference type="EC" id="3.2.1.17"/>
    </reaction>
</comment>
<sequence>MSTALTWEFVFQGDDTAADMPRANDAMKMSPEGYAALRVNEGVVMRYYNDAPINGNCTWGVGTLAHFGPCTPAGLQRAVLPEQVNAILTARVHDAERLVRATVTEYALTQAQFDAAVSFAYNSTNRNTREALDPANRGDMEAVAQHMSLNVMVTPRDRRGRPIGSPRRSQGLANRRVRESAPFRKQRP</sequence>
<feature type="region of interest" description="Disordered" evidence="4">
    <location>
        <begin position="155"/>
        <end position="188"/>
    </location>
</feature>
<reference evidence="5 6" key="1">
    <citation type="submission" date="2019-08" db="EMBL/GenBank/DDBJ databases">
        <title>Paraburkholderia simonii sp. nov. and P. youngii sp. nov. Brazilian and Mexican Mimosa-associated rhizobia.</title>
        <authorList>
            <person name="Mavima L."/>
            <person name="Beukes C.W."/>
            <person name="Palmer M."/>
            <person name="De Meyer S.E."/>
            <person name="James E.K."/>
            <person name="Maluk M."/>
            <person name="Avontuur J.R."/>
            <person name="Chan W.Y."/>
            <person name="Venter S.N."/>
            <person name="Steenkamp E.T."/>
        </authorList>
    </citation>
    <scope>NUCLEOTIDE SEQUENCE [LARGE SCALE GENOMIC DNA]</scope>
    <source>
        <strain evidence="5 6">JPY454</strain>
    </source>
</reference>
<dbReference type="EC" id="3.2.1.17" evidence="3"/>
<name>A0ABX2NNA3_9BURK</name>
<dbReference type="Pfam" id="PF00959">
    <property type="entry name" value="Phage_lysozyme"/>
    <property type="match status" value="1"/>
</dbReference>
<dbReference type="PANTHER" id="PTHR38107:SF3">
    <property type="entry name" value="LYSOZYME RRRD-RELATED"/>
    <property type="match status" value="1"/>
</dbReference>
<dbReference type="InterPro" id="IPR051018">
    <property type="entry name" value="Bacteriophage_GH24"/>
</dbReference>
<comment type="caution">
    <text evidence="5">The sequence shown here is derived from an EMBL/GenBank/DDBJ whole genome shotgun (WGS) entry which is preliminary data.</text>
</comment>
<evidence type="ECO:0000256" key="4">
    <source>
        <dbReference type="SAM" id="MobiDB-lite"/>
    </source>
</evidence>
<dbReference type="SUPFAM" id="SSF53955">
    <property type="entry name" value="Lysozyme-like"/>
    <property type="match status" value="1"/>
</dbReference>
<protein>
    <recommendedName>
        <fullName evidence="3">Lysozyme</fullName>
        <ecNumber evidence="3">3.2.1.17</ecNumber>
    </recommendedName>
</protein>